<name>A0AAX2RMY9_BURCE</name>
<dbReference type="RefSeq" id="WP_134256291.1">
    <property type="nucleotide sequence ID" value="NZ_SNSG01000013.1"/>
</dbReference>
<dbReference type="GO" id="GO:0003677">
    <property type="term" value="F:DNA binding"/>
    <property type="evidence" value="ECO:0007669"/>
    <property type="project" value="UniProtKB-KW"/>
</dbReference>
<reference evidence="3 4" key="1">
    <citation type="submission" date="2019-03" db="EMBL/GenBank/DDBJ databases">
        <title>Burkholderia cepacia outbreak.</title>
        <authorList>
            <person name="Farzana R."/>
            <person name="Walsh T.R."/>
        </authorList>
    </citation>
    <scope>NUCLEOTIDE SEQUENCE [LARGE SCALE GENOMIC DNA]</scope>
    <source>
        <strain evidence="4">d13</strain>
    </source>
</reference>
<keyword evidence="3" id="KW-0238">DNA-binding</keyword>
<evidence type="ECO:0000313" key="3">
    <source>
        <dbReference type="EMBL" id="TEU47559.1"/>
    </source>
</evidence>
<protein>
    <submittedName>
        <fullName evidence="3">DNA-binding protein</fullName>
    </submittedName>
</protein>
<keyword evidence="1" id="KW-0175">Coiled coil</keyword>
<comment type="caution">
    <text evidence="3">The sequence shown here is derived from an EMBL/GenBank/DDBJ whole genome shotgun (WGS) entry which is preliminary data.</text>
</comment>
<dbReference type="AlphaFoldDB" id="A0AAX2RMY9"/>
<evidence type="ECO:0000256" key="1">
    <source>
        <dbReference type="SAM" id="Coils"/>
    </source>
</evidence>
<dbReference type="InterPro" id="IPR021104">
    <property type="entry name" value="KfrA_DNA-bd_N"/>
</dbReference>
<sequence>MIDSTNKQYVPNDTEMDKPDLIEKYQAMRDGGSNRAELSRQACADLFAMGEMPTAKLVRDLTGIGSLSDITRDIQEFWQGVRTQMHRRMKADLPESVLDLAGKLATDMFDHALVRAEERFEHDRATWSARIAQAETALDVERTALATSAEVKAALSNELQTTRSDLSEARERLAALHAEHQSALDARVELETRIEHLTARVAELEGTIDELHRTAERVAIEFADRLRQADSEAQARIRPLMVELDAYRTSEREWKQQRVDFDRRQFESLELLARTKGERDALQSTNDRLVQEVGSLSRALATAEHAAKSAGLTEANKSAIARAYLETKDDALLVCLGGAYLPDLAEQACPSCAQHALAFEKAGDEFTVHCGECEWESESARSPLQALSTCLGVSTRRK</sequence>
<organism evidence="3 4">
    <name type="scientific">Burkholderia cepacia</name>
    <name type="common">Pseudomonas cepacia</name>
    <dbReference type="NCBI Taxonomy" id="292"/>
    <lineage>
        <taxon>Bacteria</taxon>
        <taxon>Pseudomonadati</taxon>
        <taxon>Pseudomonadota</taxon>
        <taxon>Betaproteobacteria</taxon>
        <taxon>Burkholderiales</taxon>
        <taxon>Burkholderiaceae</taxon>
        <taxon>Burkholderia</taxon>
        <taxon>Burkholderia cepacia complex</taxon>
    </lineage>
</organism>
<evidence type="ECO:0000259" key="2">
    <source>
        <dbReference type="Pfam" id="PF11740"/>
    </source>
</evidence>
<accession>A0AAX2RMY9</accession>
<feature type="domain" description="KfrA N-terminal DNA-binding" evidence="2">
    <location>
        <begin position="40"/>
        <end position="147"/>
    </location>
</feature>
<evidence type="ECO:0000313" key="4">
    <source>
        <dbReference type="Proteomes" id="UP000298234"/>
    </source>
</evidence>
<feature type="coiled-coil region" evidence="1">
    <location>
        <begin position="152"/>
        <end position="221"/>
    </location>
</feature>
<dbReference type="Pfam" id="PF11740">
    <property type="entry name" value="KfrA_N"/>
    <property type="match status" value="1"/>
</dbReference>
<gene>
    <name evidence="3" type="ORF">E3D37_16265</name>
</gene>
<dbReference type="EMBL" id="SNSQ01000016">
    <property type="protein sequence ID" value="TEU47559.1"/>
    <property type="molecule type" value="Genomic_DNA"/>
</dbReference>
<dbReference type="Proteomes" id="UP000298234">
    <property type="component" value="Unassembled WGS sequence"/>
</dbReference>
<proteinExistence type="predicted"/>